<sequence precursor="true">MRRTMRRTLPLIACVAALLLGGCGGGDDDTSSSTAASGTSPAATSPGGAQPSGEASGRILRVPSSYPTIQRAVDASRPGDLVLIAPGTYRETVEVTDEHPGIVIRGTDRNRVVLDGGDKLADGIRVQANGVAVENLTVRRYQVNGVVWYTDGEYAAQGRYVQGWRGSYLTAYDNGLYGVYAFGVQHGRFDHVYASGQPDSGIYVGRCKPCNALVTDSVTELNHVGIELTNAGGDVVVRDSVARRNRVGIQVNSLTKERAAPQSGMVIERNEVADNQERGAPRGSEGFGAGIVINGGRENVVRDNRVTGHDGVGITVVDSPTYTAEDNRVDGNRLAGNRLDLALQTGDGRSAGNCFAGNRPASSLPARLEQRTACGRSVTIGTERYRAIASPPQVDYRRVPAPPPQPNMPGARTAPAQPAAGTPEAQR</sequence>
<dbReference type="Gene3D" id="2.160.20.10">
    <property type="entry name" value="Single-stranded right-handed beta-helix, Pectin lyase-like"/>
    <property type="match status" value="1"/>
</dbReference>
<keyword evidence="2" id="KW-0732">Signal</keyword>
<dbReference type="AlphaFoldDB" id="D3F6E1"/>
<keyword evidence="5" id="KW-1185">Reference proteome</keyword>
<reference evidence="5" key="2">
    <citation type="submission" date="2010-01" db="EMBL/GenBank/DDBJ databases">
        <title>The complete genome of Conexibacter woesei DSM 14684.</title>
        <authorList>
            <consortium name="US DOE Joint Genome Institute (JGI-PGF)"/>
            <person name="Lucas S."/>
            <person name="Copeland A."/>
            <person name="Lapidus A."/>
            <person name="Glavina del Rio T."/>
            <person name="Dalin E."/>
            <person name="Tice H."/>
            <person name="Bruce D."/>
            <person name="Goodwin L."/>
            <person name="Pitluck S."/>
            <person name="Kyrpides N."/>
            <person name="Mavromatis K."/>
            <person name="Ivanova N."/>
            <person name="Mikhailova N."/>
            <person name="Chertkov O."/>
            <person name="Brettin T."/>
            <person name="Detter J.C."/>
            <person name="Han C."/>
            <person name="Larimer F."/>
            <person name="Land M."/>
            <person name="Hauser L."/>
            <person name="Markowitz V."/>
            <person name="Cheng J.-F."/>
            <person name="Hugenholtz P."/>
            <person name="Woyke T."/>
            <person name="Wu D."/>
            <person name="Pukall R."/>
            <person name="Steenblock K."/>
            <person name="Schneider S."/>
            <person name="Klenk H.-P."/>
            <person name="Eisen J.A."/>
        </authorList>
    </citation>
    <scope>NUCLEOTIDE SEQUENCE [LARGE SCALE GENOMIC DNA]</scope>
    <source>
        <strain evidence="5">DSM 14684 / CIP 108061 / JCM 11494 / NBRC 100937 / ID131577</strain>
    </source>
</reference>
<evidence type="ECO:0000259" key="3">
    <source>
        <dbReference type="Pfam" id="PF13229"/>
    </source>
</evidence>
<evidence type="ECO:0000313" key="4">
    <source>
        <dbReference type="EMBL" id="ADB50708.1"/>
    </source>
</evidence>
<dbReference type="InterPro" id="IPR039448">
    <property type="entry name" value="Beta_helix"/>
</dbReference>
<gene>
    <name evidence="4" type="ordered locus">Cwoe_2283</name>
</gene>
<protein>
    <recommendedName>
        <fullName evidence="3">Right handed beta helix domain-containing protein</fullName>
    </recommendedName>
</protein>
<proteinExistence type="predicted"/>
<dbReference type="SUPFAM" id="SSF51126">
    <property type="entry name" value="Pectin lyase-like"/>
    <property type="match status" value="1"/>
</dbReference>
<dbReference type="eggNOG" id="COG3420">
    <property type="taxonomic scope" value="Bacteria"/>
</dbReference>
<dbReference type="SMART" id="SM00710">
    <property type="entry name" value="PbH1"/>
    <property type="match status" value="7"/>
</dbReference>
<feature type="compositionally biased region" description="Low complexity" evidence="1">
    <location>
        <begin position="31"/>
        <end position="49"/>
    </location>
</feature>
<dbReference type="InterPro" id="IPR011050">
    <property type="entry name" value="Pectin_lyase_fold/virulence"/>
</dbReference>
<feature type="domain" description="Right handed beta helix" evidence="3">
    <location>
        <begin position="164"/>
        <end position="328"/>
    </location>
</feature>
<dbReference type="InterPro" id="IPR012334">
    <property type="entry name" value="Pectin_lyas_fold"/>
</dbReference>
<organism evidence="4 5">
    <name type="scientific">Conexibacter woesei (strain DSM 14684 / CCUG 47730 / CIP 108061 / JCM 11494 / NBRC 100937 / ID131577)</name>
    <dbReference type="NCBI Taxonomy" id="469383"/>
    <lineage>
        <taxon>Bacteria</taxon>
        <taxon>Bacillati</taxon>
        <taxon>Actinomycetota</taxon>
        <taxon>Thermoleophilia</taxon>
        <taxon>Solirubrobacterales</taxon>
        <taxon>Conexibacteraceae</taxon>
        <taxon>Conexibacter</taxon>
    </lineage>
</organism>
<evidence type="ECO:0000256" key="1">
    <source>
        <dbReference type="SAM" id="MobiDB-lite"/>
    </source>
</evidence>
<dbReference type="STRING" id="469383.Cwoe_2283"/>
<dbReference type="EMBL" id="CP001854">
    <property type="protein sequence ID" value="ADB50708.1"/>
    <property type="molecule type" value="Genomic_DNA"/>
</dbReference>
<dbReference type="KEGG" id="cwo:Cwoe_2283"/>
<dbReference type="PROSITE" id="PS51257">
    <property type="entry name" value="PROKAR_LIPOPROTEIN"/>
    <property type="match status" value="1"/>
</dbReference>
<accession>D3F6E1</accession>
<dbReference type="InterPro" id="IPR006626">
    <property type="entry name" value="PbH1"/>
</dbReference>
<feature type="region of interest" description="Disordered" evidence="1">
    <location>
        <begin position="389"/>
        <end position="427"/>
    </location>
</feature>
<feature type="signal peptide" evidence="2">
    <location>
        <begin position="1"/>
        <end position="26"/>
    </location>
</feature>
<name>D3F6E1_CONWI</name>
<feature type="region of interest" description="Disordered" evidence="1">
    <location>
        <begin position="26"/>
        <end position="58"/>
    </location>
</feature>
<dbReference type="Pfam" id="PF13229">
    <property type="entry name" value="Beta_helix"/>
    <property type="match status" value="1"/>
</dbReference>
<dbReference type="Proteomes" id="UP000008229">
    <property type="component" value="Chromosome"/>
</dbReference>
<evidence type="ECO:0000313" key="5">
    <source>
        <dbReference type="Proteomes" id="UP000008229"/>
    </source>
</evidence>
<evidence type="ECO:0000256" key="2">
    <source>
        <dbReference type="SAM" id="SignalP"/>
    </source>
</evidence>
<feature type="chain" id="PRO_5003043524" description="Right handed beta helix domain-containing protein" evidence="2">
    <location>
        <begin position="27"/>
        <end position="427"/>
    </location>
</feature>
<dbReference type="HOGENOM" id="CLU_616462_0_0_11"/>
<reference evidence="4 5" key="1">
    <citation type="journal article" date="2010" name="Stand. Genomic Sci.">
        <title>Complete genome sequence of Conexibacter woesei type strain (ID131577).</title>
        <authorList>
            <person name="Pukall R."/>
            <person name="Lapidus A."/>
            <person name="Glavina Del Rio T."/>
            <person name="Copeland A."/>
            <person name="Tice H."/>
            <person name="Cheng J.-F."/>
            <person name="Lucas S."/>
            <person name="Chen F."/>
            <person name="Nolan M."/>
            <person name="Bruce D."/>
            <person name="Goodwin L."/>
            <person name="Pitluck S."/>
            <person name="Mavromatis K."/>
            <person name="Ivanova N."/>
            <person name="Ovchinnikova G."/>
            <person name="Pati A."/>
            <person name="Chen A."/>
            <person name="Palaniappan K."/>
            <person name="Land M."/>
            <person name="Hauser L."/>
            <person name="Chang Y.-J."/>
            <person name="Jeffries C.D."/>
            <person name="Chain P."/>
            <person name="Meincke L."/>
            <person name="Sims D."/>
            <person name="Brettin T."/>
            <person name="Detter J.C."/>
            <person name="Rohde M."/>
            <person name="Goeker M."/>
            <person name="Bristow J."/>
            <person name="Eisen J.A."/>
            <person name="Markowitz V."/>
            <person name="Kyrpides N.C."/>
            <person name="Klenk H.-P."/>
            <person name="Hugenholtz P."/>
        </authorList>
    </citation>
    <scope>NUCLEOTIDE SEQUENCE [LARGE SCALE GENOMIC DNA]</scope>
    <source>
        <strain evidence="5">DSM 14684 / CIP 108061 / JCM 11494 / NBRC 100937 / ID131577</strain>
    </source>
</reference>